<accession>A0A6A6J3B0</accession>
<feature type="region of interest" description="Disordered" evidence="1">
    <location>
        <begin position="656"/>
        <end position="776"/>
    </location>
</feature>
<dbReference type="AlphaFoldDB" id="A0A6A6J3B0"/>
<dbReference type="SUPFAM" id="SSF48350">
    <property type="entry name" value="GTPase activation domain, GAP"/>
    <property type="match status" value="1"/>
</dbReference>
<dbReference type="Proteomes" id="UP000800094">
    <property type="component" value="Unassembled WGS sequence"/>
</dbReference>
<dbReference type="GeneID" id="54576297"/>
<proteinExistence type="predicted"/>
<evidence type="ECO:0000313" key="4">
    <source>
        <dbReference type="EMBL" id="KAF2256702.1"/>
    </source>
</evidence>
<dbReference type="RefSeq" id="XP_033691706.1">
    <property type="nucleotide sequence ID" value="XM_033822967.1"/>
</dbReference>
<feature type="domain" description="CRAL-TRIO" evidence="2">
    <location>
        <begin position="34"/>
        <end position="189"/>
    </location>
</feature>
<protein>
    <recommendedName>
        <fullName evidence="6">Rho GTPase activation protein</fullName>
    </recommendedName>
</protein>
<dbReference type="SMART" id="SM00324">
    <property type="entry name" value="RhoGAP"/>
    <property type="match status" value="1"/>
</dbReference>
<evidence type="ECO:0008006" key="6">
    <source>
        <dbReference type="Google" id="ProtNLM"/>
    </source>
</evidence>
<dbReference type="InterPro" id="IPR001251">
    <property type="entry name" value="CRAL-TRIO_dom"/>
</dbReference>
<evidence type="ECO:0000259" key="2">
    <source>
        <dbReference type="PROSITE" id="PS50191"/>
    </source>
</evidence>
<evidence type="ECO:0000259" key="3">
    <source>
        <dbReference type="PROSITE" id="PS50238"/>
    </source>
</evidence>
<sequence>MSGVRAHIANRLRSSSQSQNLSAVPPRPESQDYSPELARHAASILFQSPIPSKDNRPVYILNAAALPDSHEENFDQLLPYVLARLPEEDDLVKGFEYEVVFFAGDSDGSATSKKHRPGWGWFLQAYHVLSRAMRKRLQKLYIVHEKAWVRILTEIFSTIVSPKFRRKIIHASTLTNLALHIPIEDLLIPPSTYLHDRRISDDIFAPYASGRRAFCAHQPFPTSSNGKPRFPRILRETTAFLLMEQNIKAEGLFRVPPHSRLRDVLKEAYDRGQKYIVWKDNGATLPLPPYPRAEHQNEIIAELDPKDAYSVFMAAALIKAWYADLRQPIFPQSSYRDLKRLYGNPDDVPDLNRLAELFSPSSEWSFLPAVSREILVRHLLPLLSAVAARQEQNKMNAENLAVCIAPALLCGPDQLEDAKMSSIIRRVFMEAIDLWSQGLREACGQTEDAFTKELKLPQNESDWEDPLEGRRRTEERKSWDENQSTGIILQDNESLPISEKTAGQPPPLPPRAGASSGRPSPDSITQRKAVPPLQAPPRYSTIVTDSPIDDTESPITYAATVDGFAPRGGDRSLPDRTAATHSANEKKSGTIFGDSFAPPPIILPKGKALTAEQIDNAEHAVADAQARKASGQKEAEIAQAPKVPESRGFALPGLADLHVQKPGSGPSVRRKAVPSATYSMEETVSPESVSSITSSTLAAPVPVNEFRRPSLPASANRGPNITSLARPVYPATNPVANRPPSKSTSLPVPGPKPRTPSPSLLQRMPSFDTSKKEASLAPLAPGRLDLRKQSVDDLRRLYEERAGTAQALVEANRRA</sequence>
<keyword evidence="5" id="KW-1185">Reference proteome</keyword>
<feature type="region of interest" description="Disordered" evidence="1">
    <location>
        <begin position="622"/>
        <end position="644"/>
    </location>
</feature>
<organism evidence="4 5">
    <name type="scientific">Trematosphaeria pertusa</name>
    <dbReference type="NCBI Taxonomy" id="390896"/>
    <lineage>
        <taxon>Eukaryota</taxon>
        <taxon>Fungi</taxon>
        <taxon>Dikarya</taxon>
        <taxon>Ascomycota</taxon>
        <taxon>Pezizomycotina</taxon>
        <taxon>Dothideomycetes</taxon>
        <taxon>Pleosporomycetidae</taxon>
        <taxon>Pleosporales</taxon>
        <taxon>Massarineae</taxon>
        <taxon>Trematosphaeriaceae</taxon>
        <taxon>Trematosphaeria</taxon>
    </lineage>
</organism>
<feature type="compositionally biased region" description="Basic and acidic residues" evidence="1">
    <location>
        <begin position="467"/>
        <end position="480"/>
    </location>
</feature>
<dbReference type="InterPro" id="IPR008936">
    <property type="entry name" value="Rho_GTPase_activation_prot"/>
</dbReference>
<evidence type="ECO:0000313" key="5">
    <source>
        <dbReference type="Proteomes" id="UP000800094"/>
    </source>
</evidence>
<feature type="domain" description="Rho-GAP" evidence="3">
    <location>
        <begin position="220"/>
        <end position="435"/>
    </location>
</feature>
<feature type="compositionally biased region" description="Low complexity" evidence="1">
    <location>
        <begin position="679"/>
        <end position="696"/>
    </location>
</feature>
<dbReference type="Pfam" id="PF13716">
    <property type="entry name" value="CRAL_TRIO_2"/>
    <property type="match status" value="1"/>
</dbReference>
<feature type="region of interest" description="Disordered" evidence="1">
    <location>
        <begin position="451"/>
        <end position="599"/>
    </location>
</feature>
<dbReference type="Pfam" id="PF00620">
    <property type="entry name" value="RhoGAP"/>
    <property type="match status" value="1"/>
</dbReference>
<dbReference type="Gene3D" id="1.10.555.10">
    <property type="entry name" value="Rho GTPase activation protein"/>
    <property type="match status" value="1"/>
</dbReference>
<dbReference type="SUPFAM" id="SSF52087">
    <property type="entry name" value="CRAL/TRIO domain"/>
    <property type="match status" value="1"/>
</dbReference>
<feature type="compositionally biased region" description="Low complexity" evidence="1">
    <location>
        <begin position="9"/>
        <end position="23"/>
    </location>
</feature>
<dbReference type="GO" id="GO:0005737">
    <property type="term" value="C:cytoplasm"/>
    <property type="evidence" value="ECO:0007669"/>
    <property type="project" value="TreeGrafter"/>
</dbReference>
<dbReference type="EMBL" id="ML987189">
    <property type="protein sequence ID" value="KAF2256702.1"/>
    <property type="molecule type" value="Genomic_DNA"/>
</dbReference>
<dbReference type="InterPro" id="IPR000198">
    <property type="entry name" value="RhoGAP_dom"/>
</dbReference>
<dbReference type="PROSITE" id="PS50191">
    <property type="entry name" value="CRAL_TRIO"/>
    <property type="match status" value="1"/>
</dbReference>
<dbReference type="PROSITE" id="PS50238">
    <property type="entry name" value="RHOGAP"/>
    <property type="match status" value="1"/>
</dbReference>
<dbReference type="GO" id="GO:0005096">
    <property type="term" value="F:GTPase activator activity"/>
    <property type="evidence" value="ECO:0007669"/>
    <property type="project" value="TreeGrafter"/>
</dbReference>
<dbReference type="CDD" id="cd00159">
    <property type="entry name" value="RhoGAP"/>
    <property type="match status" value="1"/>
</dbReference>
<dbReference type="Gene3D" id="3.40.525.10">
    <property type="entry name" value="CRAL-TRIO lipid binding domain"/>
    <property type="match status" value="1"/>
</dbReference>
<dbReference type="PANTHER" id="PTHR45808">
    <property type="entry name" value="RHO GTPASE-ACTIVATING PROTEIN 68F"/>
    <property type="match status" value="1"/>
</dbReference>
<dbReference type="GO" id="GO:0007264">
    <property type="term" value="P:small GTPase-mediated signal transduction"/>
    <property type="evidence" value="ECO:0007669"/>
    <property type="project" value="TreeGrafter"/>
</dbReference>
<dbReference type="PANTHER" id="PTHR45808:SF2">
    <property type="entry name" value="RHO GTPASE-ACTIVATING PROTEIN 68F"/>
    <property type="match status" value="1"/>
</dbReference>
<feature type="region of interest" description="Disordered" evidence="1">
    <location>
        <begin position="1"/>
        <end position="34"/>
    </location>
</feature>
<dbReference type="InterPro" id="IPR036865">
    <property type="entry name" value="CRAL-TRIO_dom_sf"/>
</dbReference>
<dbReference type="OrthoDB" id="410651at2759"/>
<reference evidence="4" key="1">
    <citation type="journal article" date="2020" name="Stud. Mycol.">
        <title>101 Dothideomycetes genomes: a test case for predicting lifestyles and emergence of pathogens.</title>
        <authorList>
            <person name="Haridas S."/>
            <person name="Albert R."/>
            <person name="Binder M."/>
            <person name="Bloem J."/>
            <person name="Labutti K."/>
            <person name="Salamov A."/>
            <person name="Andreopoulos B."/>
            <person name="Baker S."/>
            <person name="Barry K."/>
            <person name="Bills G."/>
            <person name="Bluhm B."/>
            <person name="Cannon C."/>
            <person name="Castanera R."/>
            <person name="Culley D."/>
            <person name="Daum C."/>
            <person name="Ezra D."/>
            <person name="Gonzalez J."/>
            <person name="Henrissat B."/>
            <person name="Kuo A."/>
            <person name="Liang C."/>
            <person name="Lipzen A."/>
            <person name="Lutzoni F."/>
            <person name="Magnuson J."/>
            <person name="Mondo S."/>
            <person name="Nolan M."/>
            <person name="Ohm R."/>
            <person name="Pangilinan J."/>
            <person name="Park H.-J."/>
            <person name="Ramirez L."/>
            <person name="Alfaro M."/>
            <person name="Sun H."/>
            <person name="Tritt A."/>
            <person name="Yoshinaga Y."/>
            <person name="Zwiers L.-H."/>
            <person name="Turgeon B."/>
            <person name="Goodwin S."/>
            <person name="Spatafora J."/>
            <person name="Crous P."/>
            <person name="Grigoriev I."/>
        </authorList>
    </citation>
    <scope>NUCLEOTIDE SEQUENCE</scope>
    <source>
        <strain evidence="4">CBS 122368</strain>
    </source>
</reference>
<feature type="compositionally biased region" description="Polar residues" evidence="1">
    <location>
        <begin position="481"/>
        <end position="495"/>
    </location>
</feature>
<name>A0A6A6J3B0_9PLEO</name>
<dbReference type="CDD" id="cd00170">
    <property type="entry name" value="SEC14"/>
    <property type="match status" value="1"/>
</dbReference>
<evidence type="ECO:0000256" key="1">
    <source>
        <dbReference type="SAM" id="MobiDB-lite"/>
    </source>
</evidence>
<gene>
    <name evidence="4" type="ORF">BU26DRAFT_412405</name>
</gene>